<name>A0A1G6CE72_9HYPH</name>
<sequence length="214" mass="25148">MCSLCGTQSLIRLRFFNGFRARFSTRCSALRAPCLEVRDNNFTEYPPVEIGGANKRVFRLLHRNAPRRQERMWIRRRRRGQVRLSVFAGRVPDPMNVVVPQFVYRRELVDDLIENLLSGNIERGRRQERPHDIDAQSLGRDRPEDCVRRDFCLVASELRENVDHRFFQVRPDADQLADDLSKFRIMYAGNKLPVRWAPSRVPVESISLEPDQRL</sequence>
<dbReference type="AlphaFoldDB" id="A0A1G6CE72"/>
<dbReference type="EMBL" id="FMXQ01000004">
    <property type="protein sequence ID" value="SDB31200.1"/>
    <property type="molecule type" value="Genomic_DNA"/>
</dbReference>
<protein>
    <submittedName>
        <fullName evidence="1">Uncharacterized protein</fullName>
    </submittedName>
</protein>
<reference evidence="1 2" key="1">
    <citation type="submission" date="2016-10" db="EMBL/GenBank/DDBJ databases">
        <authorList>
            <person name="de Groot N.N."/>
        </authorList>
    </citation>
    <scope>NUCLEOTIDE SEQUENCE [LARGE SCALE GENOMIC DNA]</scope>
    <source>
        <strain evidence="1 2">ATCC 35022</strain>
    </source>
</reference>
<accession>A0A1G6CE72</accession>
<organism evidence="1 2">
    <name type="scientific">Bauldia litoralis</name>
    <dbReference type="NCBI Taxonomy" id="665467"/>
    <lineage>
        <taxon>Bacteria</taxon>
        <taxon>Pseudomonadati</taxon>
        <taxon>Pseudomonadota</taxon>
        <taxon>Alphaproteobacteria</taxon>
        <taxon>Hyphomicrobiales</taxon>
        <taxon>Kaistiaceae</taxon>
        <taxon>Bauldia</taxon>
    </lineage>
</organism>
<dbReference type="Proteomes" id="UP000199071">
    <property type="component" value="Unassembled WGS sequence"/>
</dbReference>
<evidence type="ECO:0000313" key="1">
    <source>
        <dbReference type="EMBL" id="SDB31200.1"/>
    </source>
</evidence>
<gene>
    <name evidence="1" type="ORF">SAMN02982931_02377</name>
</gene>
<dbReference type="STRING" id="665467.SAMN02982931_02377"/>
<proteinExistence type="predicted"/>
<evidence type="ECO:0000313" key="2">
    <source>
        <dbReference type="Proteomes" id="UP000199071"/>
    </source>
</evidence>
<keyword evidence="2" id="KW-1185">Reference proteome</keyword>